<feature type="domain" description="Bardet-Biedl syndrome 1 N-terminal" evidence="1">
    <location>
        <begin position="55"/>
        <end position="190"/>
    </location>
</feature>
<evidence type="ECO:0000259" key="1">
    <source>
        <dbReference type="Pfam" id="PF14779"/>
    </source>
</evidence>
<reference evidence="2" key="1">
    <citation type="submission" date="2025-08" db="UniProtKB">
        <authorList>
            <consortium name="Ensembl"/>
        </authorList>
    </citation>
    <scope>IDENTIFICATION</scope>
</reference>
<dbReference type="AlphaFoldDB" id="A0A674HJL6"/>
<sequence>MAAFRQRGRGQTNLKAHWSTALVGGATRRASLPGGKSRRCRGNAMAAAEESSSLWLEAHEDPLAGLCSFPGCMALVDLHGDGDHKLVVGVPLDPGGPRLAVVRGAGSISSLALPEAPAGLGAFFGGPGGGPSVVVAAGSSLYVFRNLRPFFKFSLPPRPPEPLERDLWLQAEQDQIDPLTLKEMLEDLRWNFGNFGNFGGGIQISWGITPKIFGVFFYGGYLGVSGGSGMKIWVFGGEFLCP</sequence>
<dbReference type="PANTHER" id="PTHR20870:SF0">
    <property type="entry name" value="BARDET-BIEDL SYNDROME 1 PROTEIN"/>
    <property type="match status" value="1"/>
</dbReference>
<dbReference type="Ensembl" id="ENSTGUT00000028594.1">
    <property type="protein sequence ID" value="ENSTGUP00000036004.1"/>
    <property type="gene ID" value="ENSTGUG00000027074.1"/>
</dbReference>
<accession>A0A674HJL6</accession>
<dbReference type="InParanoid" id="A0A674HJL6"/>
<evidence type="ECO:0000313" key="3">
    <source>
        <dbReference type="Proteomes" id="UP000007754"/>
    </source>
</evidence>
<dbReference type="GO" id="GO:0061512">
    <property type="term" value="P:protein localization to cilium"/>
    <property type="evidence" value="ECO:0007669"/>
    <property type="project" value="TreeGrafter"/>
</dbReference>
<dbReference type="InterPro" id="IPR032728">
    <property type="entry name" value="BBS1_N"/>
</dbReference>
<dbReference type="Pfam" id="PF14779">
    <property type="entry name" value="BBS1"/>
    <property type="match status" value="1"/>
</dbReference>
<evidence type="ECO:0000313" key="2">
    <source>
        <dbReference type="Ensembl" id="ENSTGUP00000036004.1"/>
    </source>
</evidence>
<protein>
    <recommendedName>
        <fullName evidence="1">Bardet-Biedl syndrome 1 N-terminal domain-containing protein</fullName>
    </recommendedName>
</protein>
<dbReference type="GO" id="GO:0034464">
    <property type="term" value="C:BBSome"/>
    <property type="evidence" value="ECO:0007669"/>
    <property type="project" value="InterPro"/>
</dbReference>
<dbReference type="GeneTree" id="ENSGT00390000005232"/>
<proteinExistence type="predicted"/>
<dbReference type="InterPro" id="IPR028784">
    <property type="entry name" value="BBS1"/>
</dbReference>
<organism evidence="2 3">
    <name type="scientific">Taeniopygia guttata</name>
    <name type="common">Zebra finch</name>
    <name type="synonym">Poephila guttata</name>
    <dbReference type="NCBI Taxonomy" id="59729"/>
    <lineage>
        <taxon>Eukaryota</taxon>
        <taxon>Metazoa</taxon>
        <taxon>Chordata</taxon>
        <taxon>Craniata</taxon>
        <taxon>Vertebrata</taxon>
        <taxon>Euteleostomi</taxon>
        <taxon>Archelosauria</taxon>
        <taxon>Archosauria</taxon>
        <taxon>Dinosauria</taxon>
        <taxon>Saurischia</taxon>
        <taxon>Theropoda</taxon>
        <taxon>Coelurosauria</taxon>
        <taxon>Aves</taxon>
        <taxon>Neognathae</taxon>
        <taxon>Neoaves</taxon>
        <taxon>Telluraves</taxon>
        <taxon>Australaves</taxon>
        <taxon>Passeriformes</taxon>
        <taxon>Passeroidea</taxon>
        <taxon>Estrildidae</taxon>
        <taxon>Estrildinae</taxon>
        <taxon>Taeniopygia</taxon>
    </lineage>
</organism>
<dbReference type="GO" id="GO:0005113">
    <property type="term" value="F:patched binding"/>
    <property type="evidence" value="ECO:0007669"/>
    <property type="project" value="TreeGrafter"/>
</dbReference>
<dbReference type="GO" id="GO:0005119">
    <property type="term" value="F:smoothened binding"/>
    <property type="evidence" value="ECO:0007669"/>
    <property type="project" value="TreeGrafter"/>
</dbReference>
<dbReference type="GO" id="GO:0005930">
    <property type="term" value="C:axoneme"/>
    <property type="evidence" value="ECO:0007669"/>
    <property type="project" value="TreeGrafter"/>
</dbReference>
<dbReference type="GO" id="GO:1905515">
    <property type="term" value="P:non-motile cilium assembly"/>
    <property type="evidence" value="ECO:0007669"/>
    <property type="project" value="InterPro"/>
</dbReference>
<reference evidence="2" key="2">
    <citation type="submission" date="2025-09" db="UniProtKB">
        <authorList>
            <consortium name="Ensembl"/>
        </authorList>
    </citation>
    <scope>IDENTIFICATION</scope>
</reference>
<keyword evidence="3" id="KW-1185">Reference proteome</keyword>
<dbReference type="Proteomes" id="UP000007754">
    <property type="component" value="Unplaced"/>
</dbReference>
<name>A0A674HJL6_TAEGU</name>
<dbReference type="PANTHER" id="PTHR20870">
    <property type="entry name" value="BARDET-BIEDL SYNDROME 1 PROTEIN"/>
    <property type="match status" value="1"/>
</dbReference>
<dbReference type="GO" id="GO:0005813">
    <property type="term" value="C:centrosome"/>
    <property type="evidence" value="ECO:0007669"/>
    <property type="project" value="TreeGrafter"/>
</dbReference>